<evidence type="ECO:0000313" key="3">
    <source>
        <dbReference type="Proteomes" id="UP000762676"/>
    </source>
</evidence>
<dbReference type="InterPro" id="IPR003961">
    <property type="entry name" value="FN3_dom"/>
</dbReference>
<proteinExistence type="predicted"/>
<dbReference type="AlphaFoldDB" id="A0AAV4FQD6"/>
<name>A0AAV4FQD6_9GAST</name>
<evidence type="ECO:0000313" key="2">
    <source>
        <dbReference type="EMBL" id="GFR75567.1"/>
    </source>
</evidence>
<feature type="domain" description="Fibronectin type-III" evidence="1">
    <location>
        <begin position="218"/>
        <end position="325"/>
    </location>
</feature>
<comment type="caution">
    <text evidence="2">The sequence shown here is derived from an EMBL/GenBank/DDBJ whole genome shotgun (WGS) entry which is preliminary data.</text>
</comment>
<evidence type="ECO:0000259" key="1">
    <source>
        <dbReference type="PROSITE" id="PS50853"/>
    </source>
</evidence>
<dbReference type="SUPFAM" id="SSF49265">
    <property type="entry name" value="Fibronectin type III"/>
    <property type="match status" value="2"/>
</dbReference>
<sequence length="515" mass="56226">MGELGKEQAPTAVNLRASPTDEASIVVTWRLNKPRPPSLQGFKVAYRALIGGRPGPLQEVNITEPVEVTGSSSSSWKVELNNLKTRLKLKIFIIILKTFWCYRYSPEPAPTAVNLRASPTDEASIVVTWQLTKPRPPSLLGFKVAYRPLIRGRPGALQEVNVTEPAQVTGTTGSSWNTVLKDLRTPLKYRIAVRGILPSGYAGKGTGPIEVFLKQQPAPTAVNLRASPTDKASIVVTWQLTKPRPPSLLGFKVAYRPLIRGRPGDLQEVNVTEPAQVTGTTGSSWNTVLRDLRTPLKYRIAVRGILPSGYAEKGTGPIEVFLKQQPAPTAVNLRASPTDEASIVVTWQLTKPRPSSLLGFKVAYRPLIRGRPGDLQEVNVTEPAQVTGTTGSSWNTVLRDLRTPLKYRIAVRGILPSGYAEKGTGPIEVFLKQQPAPRAVNLRASPTDEASIVVTWQLTKPRPPSLLGFKVAYRPLIRGRPGDLQEVNVTEPAQVTGTTGSSWNTVLKDLRTPLK</sequence>
<dbReference type="GO" id="GO:0005581">
    <property type="term" value="C:collagen trimer"/>
    <property type="evidence" value="ECO:0007669"/>
    <property type="project" value="UniProtKB-KW"/>
</dbReference>
<accession>A0AAV4FQD6</accession>
<feature type="domain" description="Fibronectin type-III" evidence="1">
    <location>
        <begin position="109"/>
        <end position="216"/>
    </location>
</feature>
<dbReference type="PROSITE" id="PS50853">
    <property type="entry name" value="FN3"/>
    <property type="match status" value="3"/>
</dbReference>
<dbReference type="InterPro" id="IPR036116">
    <property type="entry name" value="FN3_sf"/>
</dbReference>
<dbReference type="Gene3D" id="2.60.40.10">
    <property type="entry name" value="Immunoglobulins"/>
    <property type="match status" value="3"/>
</dbReference>
<dbReference type="SMART" id="SM00060">
    <property type="entry name" value="FN3"/>
    <property type="match status" value="3"/>
</dbReference>
<feature type="domain" description="Fibronectin type-III" evidence="1">
    <location>
        <begin position="327"/>
        <end position="436"/>
    </location>
</feature>
<reference evidence="2 3" key="1">
    <citation type="journal article" date="2021" name="Elife">
        <title>Chloroplast acquisition without the gene transfer in kleptoplastic sea slugs, Plakobranchus ocellatus.</title>
        <authorList>
            <person name="Maeda T."/>
            <person name="Takahashi S."/>
            <person name="Yoshida T."/>
            <person name="Shimamura S."/>
            <person name="Takaki Y."/>
            <person name="Nagai Y."/>
            <person name="Toyoda A."/>
            <person name="Suzuki Y."/>
            <person name="Arimoto A."/>
            <person name="Ishii H."/>
            <person name="Satoh N."/>
            <person name="Nishiyama T."/>
            <person name="Hasebe M."/>
            <person name="Maruyama T."/>
            <person name="Minagawa J."/>
            <person name="Obokata J."/>
            <person name="Shigenobu S."/>
        </authorList>
    </citation>
    <scope>NUCLEOTIDE SEQUENCE [LARGE SCALE GENOMIC DNA]</scope>
</reference>
<keyword evidence="2" id="KW-0176">Collagen</keyword>
<dbReference type="EMBL" id="BMAT01000903">
    <property type="protein sequence ID" value="GFR75567.1"/>
    <property type="molecule type" value="Genomic_DNA"/>
</dbReference>
<dbReference type="InterPro" id="IPR013783">
    <property type="entry name" value="Ig-like_fold"/>
</dbReference>
<protein>
    <submittedName>
        <fullName evidence="2">Collagen alpha-1(XII) chain</fullName>
    </submittedName>
</protein>
<dbReference type="Proteomes" id="UP000762676">
    <property type="component" value="Unassembled WGS sequence"/>
</dbReference>
<gene>
    <name evidence="2" type="ORF">ElyMa_000458500</name>
</gene>
<organism evidence="2 3">
    <name type="scientific">Elysia marginata</name>
    <dbReference type="NCBI Taxonomy" id="1093978"/>
    <lineage>
        <taxon>Eukaryota</taxon>
        <taxon>Metazoa</taxon>
        <taxon>Spiralia</taxon>
        <taxon>Lophotrochozoa</taxon>
        <taxon>Mollusca</taxon>
        <taxon>Gastropoda</taxon>
        <taxon>Heterobranchia</taxon>
        <taxon>Euthyneura</taxon>
        <taxon>Panpulmonata</taxon>
        <taxon>Sacoglossa</taxon>
        <taxon>Placobranchoidea</taxon>
        <taxon>Plakobranchidae</taxon>
        <taxon>Elysia</taxon>
    </lineage>
</organism>
<keyword evidence="3" id="KW-1185">Reference proteome</keyword>